<dbReference type="Proteomes" id="UP000494172">
    <property type="component" value="Unassembled WGS sequence"/>
</dbReference>
<feature type="signal peptide" evidence="5">
    <location>
        <begin position="1"/>
        <end position="20"/>
    </location>
</feature>
<keyword evidence="3" id="KW-0998">Cell outer membrane</keyword>
<evidence type="ECO:0000313" key="7">
    <source>
        <dbReference type="EMBL" id="VWC44760.1"/>
    </source>
</evidence>
<evidence type="ECO:0000256" key="5">
    <source>
        <dbReference type="SAM" id="SignalP"/>
    </source>
</evidence>
<dbReference type="InterPro" id="IPR006665">
    <property type="entry name" value="OmpA-like"/>
</dbReference>
<keyword evidence="2 4" id="KW-0472">Membrane</keyword>
<protein>
    <submittedName>
        <fullName evidence="7">Flagellar motor protein MotB</fullName>
    </submittedName>
</protein>
<name>A0A9Q9UUZ8_9BURK</name>
<dbReference type="PANTHER" id="PTHR30329:SF21">
    <property type="entry name" value="LIPOPROTEIN YIAD-RELATED"/>
    <property type="match status" value="1"/>
</dbReference>
<dbReference type="EMBL" id="CABVPX010000057">
    <property type="protein sequence ID" value="VWC44760.1"/>
    <property type="molecule type" value="Genomic_DNA"/>
</dbReference>
<feature type="domain" description="OmpA-like" evidence="6">
    <location>
        <begin position="113"/>
        <end position="228"/>
    </location>
</feature>
<dbReference type="AlphaFoldDB" id="A0A9Q9UUZ8"/>
<dbReference type="InterPro" id="IPR050330">
    <property type="entry name" value="Bact_OuterMem_StrucFunc"/>
</dbReference>
<keyword evidence="7" id="KW-0282">Flagellum</keyword>
<organism evidence="7 8">
    <name type="scientific">Burkholderia arboris</name>
    <dbReference type="NCBI Taxonomy" id="488730"/>
    <lineage>
        <taxon>Bacteria</taxon>
        <taxon>Pseudomonadati</taxon>
        <taxon>Pseudomonadota</taxon>
        <taxon>Betaproteobacteria</taxon>
        <taxon>Burkholderiales</taxon>
        <taxon>Burkholderiaceae</taxon>
        <taxon>Burkholderia</taxon>
        <taxon>Burkholderia cepacia complex</taxon>
    </lineage>
</organism>
<dbReference type="InterPro" id="IPR036737">
    <property type="entry name" value="OmpA-like_sf"/>
</dbReference>
<keyword evidence="7" id="KW-0969">Cilium</keyword>
<sequence>MRGEMLCVAVMALLAGCSSATGPMFSAWLVDRQDGKQTYRVDCHGLIEGAGTCYREAQEICHDQPVHPVEAQAPLGSTTSDGKPNTRTLIFQCGEQPQSIAAAPVVAPIAVPVPKHVTLAGDANFDFNKATLTAAAKERLGKLISDAKGMSFGKVTVTGYTDGVGSDSYNLNLSRARAQAVANYLQSHGLNADQFDIQGRGRANPVATNGTADGRSQNRRVEITLTKN</sequence>
<evidence type="ECO:0000259" key="6">
    <source>
        <dbReference type="PROSITE" id="PS51123"/>
    </source>
</evidence>
<proteinExistence type="predicted"/>
<evidence type="ECO:0000256" key="3">
    <source>
        <dbReference type="ARBA" id="ARBA00023237"/>
    </source>
</evidence>
<evidence type="ECO:0000256" key="1">
    <source>
        <dbReference type="ARBA" id="ARBA00004442"/>
    </source>
</evidence>
<gene>
    <name evidence="7" type="ORF">BAR24066_07268</name>
</gene>
<dbReference type="InterPro" id="IPR006664">
    <property type="entry name" value="OMP_bac"/>
</dbReference>
<dbReference type="PROSITE" id="PS51257">
    <property type="entry name" value="PROKAR_LIPOPROTEIN"/>
    <property type="match status" value="1"/>
</dbReference>
<dbReference type="PANTHER" id="PTHR30329">
    <property type="entry name" value="STATOR ELEMENT OF FLAGELLAR MOTOR COMPLEX"/>
    <property type="match status" value="1"/>
</dbReference>
<dbReference type="Gene3D" id="3.30.1330.60">
    <property type="entry name" value="OmpA-like domain"/>
    <property type="match status" value="1"/>
</dbReference>
<dbReference type="CDD" id="cd07185">
    <property type="entry name" value="OmpA_C-like"/>
    <property type="match status" value="1"/>
</dbReference>
<keyword evidence="5" id="KW-0732">Signal</keyword>
<feature type="chain" id="PRO_5040484355" evidence="5">
    <location>
        <begin position="21"/>
        <end position="228"/>
    </location>
</feature>
<comment type="caution">
    <text evidence="7">The sequence shown here is derived from an EMBL/GenBank/DDBJ whole genome shotgun (WGS) entry which is preliminary data.</text>
</comment>
<evidence type="ECO:0000313" key="8">
    <source>
        <dbReference type="Proteomes" id="UP000494172"/>
    </source>
</evidence>
<accession>A0A9Q9UUZ8</accession>
<dbReference type="PROSITE" id="PS51123">
    <property type="entry name" value="OMPA_2"/>
    <property type="match status" value="1"/>
</dbReference>
<dbReference type="Pfam" id="PF00691">
    <property type="entry name" value="OmpA"/>
    <property type="match status" value="1"/>
</dbReference>
<dbReference type="SUPFAM" id="SSF103088">
    <property type="entry name" value="OmpA-like"/>
    <property type="match status" value="1"/>
</dbReference>
<dbReference type="PRINTS" id="PR01021">
    <property type="entry name" value="OMPADOMAIN"/>
</dbReference>
<keyword evidence="7" id="KW-0966">Cell projection</keyword>
<reference evidence="7 8" key="1">
    <citation type="submission" date="2019-09" db="EMBL/GenBank/DDBJ databases">
        <authorList>
            <person name="Depoorter E."/>
        </authorList>
    </citation>
    <scope>NUCLEOTIDE SEQUENCE [LARGE SCALE GENOMIC DNA]</scope>
    <source>
        <strain evidence="7">LMG 24066</strain>
    </source>
</reference>
<comment type="subcellular location">
    <subcellularLocation>
        <location evidence="1">Cell outer membrane</location>
    </subcellularLocation>
</comment>
<evidence type="ECO:0000256" key="2">
    <source>
        <dbReference type="ARBA" id="ARBA00023136"/>
    </source>
</evidence>
<dbReference type="GO" id="GO:0009279">
    <property type="term" value="C:cell outer membrane"/>
    <property type="evidence" value="ECO:0007669"/>
    <property type="project" value="UniProtKB-SubCell"/>
</dbReference>
<evidence type="ECO:0000256" key="4">
    <source>
        <dbReference type="PROSITE-ProRule" id="PRU00473"/>
    </source>
</evidence>